<protein>
    <recommendedName>
        <fullName evidence="2">Transposase IS4-like domain-containing protein</fullName>
    </recommendedName>
</protein>
<dbReference type="EMBL" id="FR695868">
    <property type="protein sequence ID" value="CBX27971.1"/>
    <property type="molecule type" value="Genomic_DNA"/>
</dbReference>
<feature type="region of interest" description="Disordered" evidence="1">
    <location>
        <begin position="334"/>
        <end position="363"/>
    </location>
</feature>
<organism evidence="3">
    <name type="scientific">uncultured Desulfobacterium sp</name>
    <dbReference type="NCBI Taxonomy" id="201089"/>
    <lineage>
        <taxon>Bacteria</taxon>
        <taxon>Pseudomonadati</taxon>
        <taxon>Thermodesulfobacteriota</taxon>
        <taxon>Desulfobacteria</taxon>
        <taxon>Desulfobacterales</taxon>
        <taxon>Desulfobacteriaceae</taxon>
        <taxon>Desulfobacterium</taxon>
        <taxon>environmental samples</taxon>
    </lineage>
</organism>
<dbReference type="GO" id="GO:0003677">
    <property type="term" value="F:DNA binding"/>
    <property type="evidence" value="ECO:0007669"/>
    <property type="project" value="InterPro"/>
</dbReference>
<dbReference type="PANTHER" id="PTHR37529">
    <property type="entry name" value="TRANSPOSASE INSG FOR INSERTION SEQUENCE ELEMENT IS4-RELATED"/>
    <property type="match status" value="1"/>
</dbReference>
<gene>
    <name evidence="3" type="ORF">N47_G32950</name>
</gene>
<dbReference type="InterPro" id="IPR047952">
    <property type="entry name" value="Transpos_IS4"/>
</dbReference>
<reference evidence="3" key="1">
    <citation type="journal article" date="2011" name="Environ. Microbiol.">
        <title>Genomic insights into the metabolic potential of the polycyclic aromatic hydrocarbon degrading sulfate-reducing Deltaproteobacterium N47.</title>
        <authorList>
            <person name="Bergmann F."/>
            <person name="Selesi D."/>
            <person name="Weinmaier T."/>
            <person name="Tischler P."/>
            <person name="Rattei T."/>
            <person name="Meckenstock R.U."/>
        </authorList>
    </citation>
    <scope>NUCLEOTIDE SEQUENCE</scope>
</reference>
<evidence type="ECO:0000256" key="1">
    <source>
        <dbReference type="SAM" id="MobiDB-lite"/>
    </source>
</evidence>
<dbReference type="AlphaFoldDB" id="E1YBM7"/>
<dbReference type="Pfam" id="PF01609">
    <property type="entry name" value="DDE_Tnp_1"/>
    <property type="match status" value="1"/>
</dbReference>
<dbReference type="SUPFAM" id="SSF53098">
    <property type="entry name" value="Ribonuclease H-like"/>
    <property type="match status" value="1"/>
</dbReference>
<name>E1YBM7_9BACT</name>
<sequence>MSKARQKVPWQVFPDILLDAVKVAYDLWPQNAKYLWHGISVYATDGSKYNLPATDDIRGKFDPNSGLQNKGKGHYSQCLISTLYDVFRRLPIARTVVGNDSSEREEIKSLMPFVPAKSVWLFDRGYPGYESILYLKENYDGHFIFRSPASCTFPAVETFIKKGKKEDIIWIAPSNKFISKVGIKQREELKPIKLRVIRLVSPDGTVSVLLTDLFKKKDYKRQEIIDLYFRRWEVESYYRDEKITLEIEKFHSKTVNGILQEFYAAMIMSVISRTLMVLSSQSFFSGKKELQFKNAILTLASEAAFLVADDPQKAITIFKEILEEIARVKYYRPKKPRSPQPRVNKSPLNKWDKNKIKRSVLKA</sequence>
<evidence type="ECO:0000259" key="2">
    <source>
        <dbReference type="Pfam" id="PF01609"/>
    </source>
</evidence>
<proteinExistence type="predicted"/>
<dbReference type="PANTHER" id="PTHR37529:SF1">
    <property type="entry name" value="TRANSPOSASE INSG FOR INSERTION SEQUENCE ELEMENT IS4-RELATED"/>
    <property type="match status" value="1"/>
</dbReference>
<feature type="domain" description="Transposase IS4-like" evidence="2">
    <location>
        <begin position="68"/>
        <end position="270"/>
    </location>
</feature>
<dbReference type="InterPro" id="IPR002559">
    <property type="entry name" value="Transposase_11"/>
</dbReference>
<dbReference type="NCBIfam" id="NF033592">
    <property type="entry name" value="transpos_IS4_1"/>
    <property type="match status" value="1"/>
</dbReference>
<dbReference type="GO" id="GO:0006313">
    <property type="term" value="P:DNA transposition"/>
    <property type="evidence" value="ECO:0007669"/>
    <property type="project" value="InterPro"/>
</dbReference>
<dbReference type="InterPro" id="IPR012337">
    <property type="entry name" value="RNaseH-like_sf"/>
</dbReference>
<dbReference type="GO" id="GO:0004803">
    <property type="term" value="F:transposase activity"/>
    <property type="evidence" value="ECO:0007669"/>
    <property type="project" value="InterPro"/>
</dbReference>
<evidence type="ECO:0000313" key="3">
    <source>
        <dbReference type="EMBL" id="CBX27971.1"/>
    </source>
</evidence>
<accession>E1YBM7</accession>